<reference evidence="2" key="2">
    <citation type="submission" date="2021-04" db="EMBL/GenBank/DDBJ databases">
        <authorList>
            <person name="Gilroy R."/>
        </authorList>
    </citation>
    <scope>NUCLEOTIDE SEQUENCE</scope>
    <source>
        <strain evidence="2">ChiHjej9B8-13557</strain>
    </source>
</reference>
<proteinExistence type="predicted"/>
<organism evidence="2 3">
    <name type="scientific">Candidatus Faecalibacterium faecipullorum</name>
    <dbReference type="NCBI Taxonomy" id="2838578"/>
    <lineage>
        <taxon>Bacteria</taxon>
        <taxon>Bacillati</taxon>
        <taxon>Bacillota</taxon>
        <taxon>Clostridia</taxon>
        <taxon>Eubacteriales</taxon>
        <taxon>Oscillospiraceae</taxon>
        <taxon>Faecalibacterium</taxon>
    </lineage>
</organism>
<name>A0A9D2S7A8_9FIRM</name>
<protein>
    <submittedName>
        <fullName evidence="2">Uncharacterized protein</fullName>
    </submittedName>
</protein>
<feature type="region of interest" description="Disordered" evidence="1">
    <location>
        <begin position="69"/>
        <end position="89"/>
    </location>
</feature>
<comment type="caution">
    <text evidence="2">The sequence shown here is derived from an EMBL/GenBank/DDBJ whole genome shotgun (WGS) entry which is preliminary data.</text>
</comment>
<evidence type="ECO:0000313" key="2">
    <source>
        <dbReference type="EMBL" id="HJB59653.1"/>
    </source>
</evidence>
<dbReference type="AlphaFoldDB" id="A0A9D2S7A8"/>
<accession>A0A9D2S7A8</accession>
<reference evidence="2" key="1">
    <citation type="journal article" date="2021" name="PeerJ">
        <title>Extensive microbial diversity within the chicken gut microbiome revealed by metagenomics and culture.</title>
        <authorList>
            <person name="Gilroy R."/>
            <person name="Ravi A."/>
            <person name="Getino M."/>
            <person name="Pursley I."/>
            <person name="Horton D.L."/>
            <person name="Alikhan N.F."/>
            <person name="Baker D."/>
            <person name="Gharbi K."/>
            <person name="Hall N."/>
            <person name="Watson M."/>
            <person name="Adriaenssens E.M."/>
            <person name="Foster-Nyarko E."/>
            <person name="Jarju S."/>
            <person name="Secka A."/>
            <person name="Antonio M."/>
            <person name="Oren A."/>
            <person name="Chaudhuri R.R."/>
            <person name="La Ragione R."/>
            <person name="Hildebrand F."/>
            <person name="Pallen M.J."/>
        </authorList>
    </citation>
    <scope>NUCLEOTIDE SEQUENCE</scope>
    <source>
        <strain evidence="2">ChiHjej9B8-13557</strain>
    </source>
</reference>
<evidence type="ECO:0000313" key="3">
    <source>
        <dbReference type="Proteomes" id="UP000824211"/>
    </source>
</evidence>
<dbReference type="EMBL" id="DWXX01000154">
    <property type="protein sequence ID" value="HJB59653.1"/>
    <property type="molecule type" value="Genomic_DNA"/>
</dbReference>
<sequence>MKSLFWKFWIPVLALGLLLVLGAFAEGTISLPSAAVCLLAGTQGIRLCWAFALRAEARAVARRARAQSARRRAAARPASDPARGPLRAA</sequence>
<evidence type="ECO:0000256" key="1">
    <source>
        <dbReference type="SAM" id="MobiDB-lite"/>
    </source>
</evidence>
<gene>
    <name evidence="2" type="ORF">H9771_08400</name>
</gene>
<dbReference type="Proteomes" id="UP000824211">
    <property type="component" value="Unassembled WGS sequence"/>
</dbReference>